<evidence type="ECO:0000256" key="13">
    <source>
        <dbReference type="SAM" id="MobiDB-lite"/>
    </source>
</evidence>
<dbReference type="GO" id="GO:0006493">
    <property type="term" value="P:protein O-linked glycosylation"/>
    <property type="evidence" value="ECO:0007669"/>
    <property type="project" value="TreeGrafter"/>
</dbReference>
<evidence type="ECO:0000256" key="10">
    <source>
        <dbReference type="ARBA" id="ARBA00023098"/>
    </source>
</evidence>
<dbReference type="GO" id="GO:0000139">
    <property type="term" value="C:Golgi membrane"/>
    <property type="evidence" value="ECO:0007669"/>
    <property type="project" value="UniProtKB-SubCell"/>
</dbReference>
<comment type="pathway">
    <text evidence="2">Protein modification; protein glycosylation.</text>
</comment>
<keyword evidence="7" id="KW-0735">Signal-anchor</keyword>
<comment type="similarity">
    <text evidence="3">Belongs to the glycosyltransferase 31 family.</text>
</comment>
<dbReference type="PANTHER" id="PTHR11214:SF378">
    <property type="entry name" value="BETA-1,3-GALACTOSYLTRANSFERASE 4"/>
    <property type="match status" value="1"/>
</dbReference>
<proteinExistence type="inferred from homology"/>
<dbReference type="AlphaFoldDB" id="A0AAW1BSJ8"/>
<dbReference type="GO" id="GO:0016758">
    <property type="term" value="F:hexosyltransferase activity"/>
    <property type="evidence" value="ECO:0007669"/>
    <property type="project" value="InterPro"/>
</dbReference>
<dbReference type="FunFam" id="3.90.550.50:FF:000001">
    <property type="entry name" value="Hexosyltransferase"/>
    <property type="match status" value="1"/>
</dbReference>
<evidence type="ECO:0000256" key="3">
    <source>
        <dbReference type="ARBA" id="ARBA00008661"/>
    </source>
</evidence>
<dbReference type="EMBL" id="JAOTOJ010000002">
    <property type="protein sequence ID" value="KAK9405124.1"/>
    <property type="molecule type" value="Genomic_DNA"/>
</dbReference>
<gene>
    <name evidence="14" type="ORF">NXF25_003898</name>
</gene>
<evidence type="ECO:0000256" key="12">
    <source>
        <dbReference type="ARBA" id="ARBA00023180"/>
    </source>
</evidence>
<evidence type="ECO:0000313" key="15">
    <source>
        <dbReference type="Proteomes" id="UP001474421"/>
    </source>
</evidence>
<feature type="compositionally biased region" description="Low complexity" evidence="13">
    <location>
        <begin position="12"/>
        <end position="22"/>
    </location>
</feature>
<evidence type="ECO:0000256" key="9">
    <source>
        <dbReference type="ARBA" id="ARBA00023034"/>
    </source>
</evidence>
<keyword evidence="9" id="KW-0333">Golgi apparatus</keyword>
<keyword evidence="5" id="KW-0808">Transferase</keyword>
<keyword evidence="4" id="KW-0328">Glycosyltransferase</keyword>
<keyword evidence="15" id="KW-1185">Reference proteome</keyword>
<dbReference type="Pfam" id="PF01762">
    <property type="entry name" value="Galactosyl_T"/>
    <property type="match status" value="1"/>
</dbReference>
<organism evidence="14 15">
    <name type="scientific">Crotalus adamanteus</name>
    <name type="common">Eastern diamondback rattlesnake</name>
    <dbReference type="NCBI Taxonomy" id="8729"/>
    <lineage>
        <taxon>Eukaryota</taxon>
        <taxon>Metazoa</taxon>
        <taxon>Chordata</taxon>
        <taxon>Craniata</taxon>
        <taxon>Vertebrata</taxon>
        <taxon>Euteleostomi</taxon>
        <taxon>Lepidosauria</taxon>
        <taxon>Squamata</taxon>
        <taxon>Bifurcata</taxon>
        <taxon>Unidentata</taxon>
        <taxon>Episquamata</taxon>
        <taxon>Toxicofera</taxon>
        <taxon>Serpentes</taxon>
        <taxon>Colubroidea</taxon>
        <taxon>Viperidae</taxon>
        <taxon>Crotalinae</taxon>
        <taxon>Crotalus</taxon>
    </lineage>
</organism>
<evidence type="ECO:0000313" key="14">
    <source>
        <dbReference type="EMBL" id="KAK9405124.1"/>
    </source>
</evidence>
<feature type="region of interest" description="Disordered" evidence="13">
    <location>
        <begin position="1"/>
        <end position="30"/>
    </location>
</feature>
<dbReference type="PANTHER" id="PTHR11214">
    <property type="entry name" value="BETA-1,3-N-ACETYLGLUCOSAMINYLTRANSFERASE"/>
    <property type="match status" value="1"/>
</dbReference>
<keyword evidence="10" id="KW-0443">Lipid metabolism</keyword>
<evidence type="ECO:0000256" key="2">
    <source>
        <dbReference type="ARBA" id="ARBA00004922"/>
    </source>
</evidence>
<keyword evidence="12" id="KW-0325">Glycoprotein</keyword>
<dbReference type="GO" id="GO:0006629">
    <property type="term" value="P:lipid metabolic process"/>
    <property type="evidence" value="ECO:0007669"/>
    <property type="project" value="UniProtKB-KW"/>
</dbReference>
<feature type="compositionally biased region" description="Low complexity" evidence="13">
    <location>
        <begin position="246"/>
        <end position="260"/>
    </location>
</feature>
<keyword evidence="8" id="KW-1133">Transmembrane helix</keyword>
<evidence type="ECO:0000256" key="7">
    <source>
        <dbReference type="ARBA" id="ARBA00022968"/>
    </source>
</evidence>
<accession>A0AAW1BSJ8</accession>
<keyword evidence="11" id="KW-0472">Membrane</keyword>
<dbReference type="Gene3D" id="3.90.550.50">
    <property type="match status" value="1"/>
</dbReference>
<evidence type="ECO:0000256" key="8">
    <source>
        <dbReference type="ARBA" id="ARBA00022989"/>
    </source>
</evidence>
<sequence>MDGPSPKEASSRRWGAARASSRQDLPRAGIWKGLPPCLRVVFPHPPPEPSPSLGRQNFFGVWGRREMADKPECLGKEWEGGRARRPQLAEFSQQGLHPPPSPPCPAKVRWVEAAVQLLKTTTPFQSLQGQEPLNPLMLGFPARDPLTVPDPAVLLLHPAQGQGIPLDPFPGSLFSQHVGKGYRPPAGRLLLRAPSLHEFELAILTFLTLLGASGAMKQIPGSSTHEVARPRTAPARRRAEAERGCPRSGRSATSSRAGLAASAAAAASPSKALPMSAAPPRLKRCPRRPLGILLAGLAALLALTFLAGGGHEELLSRALPLLLPPPAGNAPPAPAPPSAFQLSPPPCAAPAPWLLVLVASAPGHAAQRAAVRRSWGAARLGGGRGLRVLFALGLPAEAGLQAALEREAAEHGDLLQGRFADTYGNLTLKTLALLGWAAARCPDARFLLKADDDVYLNLPGLARELDRLGGPPDAAAYLGRVHWHVAPTRDPRSRHYVPARLYPEAAFPPYCSGTAYALSAPAAGAVLAAARHLPLVPLEDAFVGLCARRAGIAPRHLARLAGSARFPPDACCYREVLFSAHRVTAAEMLAVAAAPEPSCTAWQRLLGLARCKLLSWLSSEPDDR</sequence>
<dbReference type="InterPro" id="IPR002659">
    <property type="entry name" value="Glyco_trans_31"/>
</dbReference>
<evidence type="ECO:0000256" key="6">
    <source>
        <dbReference type="ARBA" id="ARBA00022692"/>
    </source>
</evidence>
<comment type="subcellular location">
    <subcellularLocation>
        <location evidence="1">Golgi apparatus membrane</location>
        <topology evidence="1">Single-pass type II membrane protein</topology>
    </subcellularLocation>
</comment>
<name>A0AAW1BSJ8_CROAD</name>
<comment type="caution">
    <text evidence="14">The sequence shown here is derived from an EMBL/GenBank/DDBJ whole genome shotgun (WGS) entry which is preliminary data.</text>
</comment>
<protein>
    <submittedName>
        <fullName evidence="14">Beta-C3-galactosyltransferase 4-like</fullName>
    </submittedName>
</protein>
<feature type="region of interest" description="Disordered" evidence="13">
    <location>
        <begin position="218"/>
        <end position="260"/>
    </location>
</feature>
<dbReference type="Proteomes" id="UP001474421">
    <property type="component" value="Unassembled WGS sequence"/>
</dbReference>
<keyword evidence="6" id="KW-0812">Transmembrane</keyword>
<reference evidence="14 15" key="1">
    <citation type="journal article" date="2024" name="Proc. Natl. Acad. Sci. U.S.A.">
        <title>The genetic regulatory architecture and epigenomic basis for age-related changes in rattlesnake venom.</title>
        <authorList>
            <person name="Hogan M.P."/>
            <person name="Holding M.L."/>
            <person name="Nystrom G.S."/>
            <person name="Colston T.J."/>
            <person name="Bartlett D.A."/>
            <person name="Mason A.J."/>
            <person name="Ellsworth S.A."/>
            <person name="Rautsaw R.M."/>
            <person name="Lawrence K.C."/>
            <person name="Strickland J.L."/>
            <person name="He B."/>
            <person name="Fraser P."/>
            <person name="Margres M.J."/>
            <person name="Gilbert D.M."/>
            <person name="Gibbs H.L."/>
            <person name="Parkinson C.L."/>
            <person name="Rokyta D.R."/>
        </authorList>
    </citation>
    <scope>NUCLEOTIDE SEQUENCE [LARGE SCALE GENOMIC DNA]</scope>
    <source>
        <strain evidence="14">DRR0105</strain>
    </source>
</reference>
<evidence type="ECO:0000256" key="11">
    <source>
        <dbReference type="ARBA" id="ARBA00023136"/>
    </source>
</evidence>
<evidence type="ECO:0000256" key="5">
    <source>
        <dbReference type="ARBA" id="ARBA00022679"/>
    </source>
</evidence>
<evidence type="ECO:0000256" key="4">
    <source>
        <dbReference type="ARBA" id="ARBA00022676"/>
    </source>
</evidence>
<evidence type="ECO:0000256" key="1">
    <source>
        <dbReference type="ARBA" id="ARBA00004323"/>
    </source>
</evidence>